<keyword evidence="1" id="KW-0175">Coiled coil</keyword>
<sequence length="758" mass="87398">MEDFESSLNDAVDQLQIKLYENQEKPIPENVLTEPLKREDIAEDALSPSFSFDSELSLSKKELILKRLLNELVSNVGDTDMQKLSVLLDFCYHLKFSDEAESSVWAALFFDLSATCISTLTFPHELGVFSTYLVSRLPWYLEGLSKEPIANGETNLKMGIRPPAAKLFFSIDTFLKNLDSHSLFITPSHFELVHKLLWWISQLIPINDHCNINRKAKIMKEYPVTFWAPHLPNPGPTPTILSDWINICDDILLHPLDWIFSHPKEKLSIEPVMHRFIDEILLYETELYNLVKRKNENHAKQEAAVNGKEFYSLNFISKTYDEPKDSRKSILASKVDFWKDFGSISEISENIVQLLPFELDLFDLKSFQDRIEAYEYDYFRKLIILQIYLVLYLLKEIISSDSLIQYYGKLFKQNSQSHPNKGRIEYGNNALNKNDAAINLITKNLNRITSFYETRDTQFYDLLINLAQNEADTLNQKVVDFANLKNIHWSSEIISEPIVNAHFKKFGWIKLGNKKLDSLWKVQSGLDFAKKFSEDNRKDPTVLYDSIISVHKSKCSENPEDASLITDNAIVKQWQTLRSLRPRYLFDFNKVSEKTTLDGFADETLIGKDIESKRNELAARQTAKSRIHADKVAEAEQYFKDKEQKRKELLEAKIQSQRNTLENAKTNTASDIIEIATGVPDVPKRELESSESDVNQESQTAKKRKLEDEAQEPDELKDEGNIEKEIQPNSNTTYQETPEGVEVQPEVQESQETSSPTE</sequence>
<gene>
    <name evidence="3" type="ORF">KLDO_g4076</name>
</gene>
<evidence type="ECO:0000313" key="4">
    <source>
        <dbReference type="Proteomes" id="UP000031516"/>
    </source>
</evidence>
<feature type="region of interest" description="Disordered" evidence="2">
    <location>
        <begin position="682"/>
        <end position="758"/>
    </location>
</feature>
<dbReference type="InterPro" id="IPR021861">
    <property type="entry name" value="THO_THOC1"/>
</dbReference>
<feature type="compositionally biased region" description="Low complexity" evidence="2">
    <location>
        <begin position="736"/>
        <end position="758"/>
    </location>
</feature>
<evidence type="ECO:0000313" key="3">
    <source>
        <dbReference type="EMBL" id="CDO95851.1"/>
    </source>
</evidence>
<keyword evidence="4" id="KW-1185">Reference proteome</keyword>
<dbReference type="Pfam" id="PF11957">
    <property type="entry name" value="efThoc1"/>
    <property type="match status" value="1"/>
</dbReference>
<dbReference type="Proteomes" id="UP000031516">
    <property type="component" value="Unassembled WGS sequence"/>
</dbReference>
<evidence type="ECO:0000256" key="1">
    <source>
        <dbReference type="SAM" id="Coils"/>
    </source>
</evidence>
<evidence type="ECO:0000256" key="2">
    <source>
        <dbReference type="SAM" id="MobiDB-lite"/>
    </source>
</evidence>
<organism evidence="3 4">
    <name type="scientific">Kluyveromyces dobzhanskii CBS 2104</name>
    <dbReference type="NCBI Taxonomy" id="1427455"/>
    <lineage>
        <taxon>Eukaryota</taxon>
        <taxon>Fungi</taxon>
        <taxon>Dikarya</taxon>
        <taxon>Ascomycota</taxon>
        <taxon>Saccharomycotina</taxon>
        <taxon>Saccharomycetes</taxon>
        <taxon>Saccharomycetales</taxon>
        <taxon>Saccharomycetaceae</taxon>
        <taxon>Kluyveromyces</taxon>
    </lineage>
</organism>
<accession>A0A0A8L9W2</accession>
<comment type="caution">
    <text evidence="3">The sequence shown here is derived from an EMBL/GenBank/DDBJ whole genome shotgun (WGS) entry which is preliminary data.</text>
</comment>
<protein>
    <submittedName>
        <fullName evidence="3">WGS project CCBQ000000000 data, contig 00015</fullName>
    </submittedName>
</protein>
<dbReference type="OrthoDB" id="4060917at2759"/>
<dbReference type="EMBL" id="CCBQ010000045">
    <property type="protein sequence ID" value="CDO95851.1"/>
    <property type="molecule type" value="Genomic_DNA"/>
</dbReference>
<reference evidence="3 4" key="1">
    <citation type="submission" date="2014-03" db="EMBL/GenBank/DDBJ databases">
        <title>The genome of Kluyveromyces dobzhanskii.</title>
        <authorList>
            <person name="Nystedt B."/>
            <person name="Astrom S."/>
        </authorList>
    </citation>
    <scope>NUCLEOTIDE SEQUENCE [LARGE SCALE GENOMIC DNA]</scope>
    <source>
        <strain evidence="3 4">CBS 2104</strain>
    </source>
</reference>
<feature type="coiled-coil region" evidence="1">
    <location>
        <begin position="632"/>
        <end position="667"/>
    </location>
</feature>
<proteinExistence type="predicted"/>
<name>A0A0A8L9W2_9SACH</name>
<dbReference type="AlphaFoldDB" id="A0A0A8L9W2"/>